<accession>V5IH88</accession>
<keyword evidence="2" id="KW-0479">Metal-binding</keyword>
<dbReference type="PANTHER" id="PTHR14742">
    <property type="entry name" value="RIBONUCLEASE P SUBUNIT P21"/>
    <property type="match status" value="1"/>
</dbReference>
<comment type="similarity">
    <text evidence="4">Belongs to the eukaryotic/archaeal RNase P protein component 4 family.</text>
</comment>
<name>V5IH88_IXORI</name>
<keyword evidence="3" id="KW-0862">Zinc</keyword>
<dbReference type="Pfam" id="PF04032">
    <property type="entry name" value="Rpr2"/>
    <property type="match status" value="1"/>
</dbReference>
<proteinExistence type="evidence at transcript level"/>
<evidence type="ECO:0000256" key="3">
    <source>
        <dbReference type="ARBA" id="ARBA00022833"/>
    </source>
</evidence>
<reference evidence="5" key="1">
    <citation type="journal article" date="2015" name="Sci. Rep.">
        <title>Tissue- and time-dependent transcription in Ixodes ricinus salivary glands and midguts when blood feeding on the vertebrate host.</title>
        <authorList>
            <person name="Kotsyfakis M."/>
            <person name="Schwarz A."/>
            <person name="Erhart J."/>
            <person name="Ribeiro J.M."/>
        </authorList>
    </citation>
    <scope>NUCLEOTIDE SEQUENCE</scope>
    <source>
        <tissue evidence="5">Salivary gland and midgut</tissue>
    </source>
</reference>
<evidence type="ECO:0000256" key="4">
    <source>
        <dbReference type="ARBA" id="ARBA00038402"/>
    </source>
</evidence>
<dbReference type="EMBL" id="GANP01005362">
    <property type="protein sequence ID" value="JAB79106.1"/>
    <property type="molecule type" value="mRNA"/>
</dbReference>
<protein>
    <submittedName>
        <fullName evidence="5">Putative ribonuclease p 21 subunit</fullName>
    </submittedName>
</protein>
<evidence type="ECO:0000313" key="5">
    <source>
        <dbReference type="EMBL" id="JAB79106.1"/>
    </source>
</evidence>
<dbReference type="GO" id="GO:0008033">
    <property type="term" value="P:tRNA processing"/>
    <property type="evidence" value="ECO:0007669"/>
    <property type="project" value="UniProtKB-KW"/>
</dbReference>
<keyword evidence="1" id="KW-0819">tRNA processing</keyword>
<dbReference type="InterPro" id="IPR007175">
    <property type="entry name" value="Rpr2/Snm1/Rpp21"/>
</dbReference>
<sequence length="132" mass="14936">MSKAKGGDAFHRMNFLYQVASLLLEREQTPSRLVSLYGHALHMISRRIQAKLDPSIKRTLCKKCSTLLWPGITCTERLRGGKGKKRQTITCLVCGTIKRFPTKRGYQLWYDSVKAQEKASVAKVQQPPGDEV</sequence>
<dbReference type="GO" id="GO:0005655">
    <property type="term" value="C:nucleolar ribonuclease P complex"/>
    <property type="evidence" value="ECO:0007669"/>
    <property type="project" value="TreeGrafter"/>
</dbReference>
<dbReference type="PANTHER" id="PTHR14742:SF0">
    <property type="entry name" value="RIBONUCLEASE P PROTEIN SUBUNIT P21"/>
    <property type="match status" value="1"/>
</dbReference>
<dbReference type="AlphaFoldDB" id="V5IH88"/>
<dbReference type="GO" id="GO:0046872">
    <property type="term" value="F:metal ion binding"/>
    <property type="evidence" value="ECO:0007669"/>
    <property type="project" value="UniProtKB-KW"/>
</dbReference>
<evidence type="ECO:0000256" key="2">
    <source>
        <dbReference type="ARBA" id="ARBA00022723"/>
    </source>
</evidence>
<dbReference type="Gene3D" id="6.20.50.20">
    <property type="match status" value="1"/>
</dbReference>
<evidence type="ECO:0000256" key="1">
    <source>
        <dbReference type="ARBA" id="ARBA00022694"/>
    </source>
</evidence>
<organism evidence="5">
    <name type="scientific">Ixodes ricinus</name>
    <name type="common">Common tick</name>
    <name type="synonym">Acarus ricinus</name>
    <dbReference type="NCBI Taxonomy" id="34613"/>
    <lineage>
        <taxon>Eukaryota</taxon>
        <taxon>Metazoa</taxon>
        <taxon>Ecdysozoa</taxon>
        <taxon>Arthropoda</taxon>
        <taxon>Chelicerata</taxon>
        <taxon>Arachnida</taxon>
        <taxon>Acari</taxon>
        <taxon>Parasitiformes</taxon>
        <taxon>Ixodida</taxon>
        <taxon>Ixodoidea</taxon>
        <taxon>Ixodidae</taxon>
        <taxon>Ixodinae</taxon>
        <taxon>Ixodes</taxon>
    </lineage>
</organism>